<dbReference type="OMA" id="CTVQWKE"/>
<dbReference type="STRING" id="4097.A0A1S3XWA4"/>
<dbReference type="KEGG" id="nta:107769512"/>
<dbReference type="InterPro" id="IPR012474">
    <property type="entry name" value="Frigida"/>
</dbReference>
<dbReference type="PANTHER" id="PTHR31791:SF63">
    <property type="entry name" value="FRIGIDA-LIKE PROTEIN"/>
    <property type="match status" value="1"/>
</dbReference>
<dbReference type="OrthoDB" id="1930990at2759"/>
<evidence type="ECO:0000256" key="1">
    <source>
        <dbReference type="ARBA" id="ARBA00008956"/>
    </source>
</evidence>
<keyword evidence="2 5" id="KW-0217">Developmental protein</keyword>
<protein>
    <recommendedName>
        <fullName evidence="5">FRIGIDA-like protein</fullName>
    </recommendedName>
</protein>
<dbReference type="PaxDb" id="4097-A0A1S3XWA4"/>
<keyword evidence="6" id="KW-0175">Coiled coil</keyword>
<dbReference type="GeneID" id="107769512"/>
<keyword evidence="3 5" id="KW-0221">Differentiation</keyword>
<dbReference type="GO" id="GO:0009908">
    <property type="term" value="P:flower development"/>
    <property type="evidence" value="ECO:0007669"/>
    <property type="project" value="UniProtKB-KW"/>
</dbReference>
<feature type="region of interest" description="Disordered" evidence="7">
    <location>
        <begin position="454"/>
        <end position="477"/>
    </location>
</feature>
<reference evidence="8" key="1">
    <citation type="journal article" date="2014" name="Nat. Commun.">
        <title>The tobacco genome sequence and its comparison with those of tomato and potato.</title>
        <authorList>
            <person name="Sierro N."/>
            <person name="Battey J.N."/>
            <person name="Ouadi S."/>
            <person name="Bakaher N."/>
            <person name="Bovet L."/>
            <person name="Willig A."/>
            <person name="Goepfert S."/>
            <person name="Peitsch M.C."/>
            <person name="Ivanov N.V."/>
        </authorList>
    </citation>
    <scope>NUCLEOTIDE SEQUENCE [LARGE SCALE GENOMIC DNA]</scope>
</reference>
<evidence type="ECO:0000256" key="7">
    <source>
        <dbReference type="SAM" id="MobiDB-lite"/>
    </source>
</evidence>
<reference evidence="9" key="2">
    <citation type="submission" date="2025-08" db="UniProtKB">
        <authorList>
            <consortium name="RefSeq"/>
        </authorList>
    </citation>
    <scope>IDENTIFICATION</scope>
    <source>
        <tissue evidence="9">Leaf</tissue>
    </source>
</reference>
<gene>
    <name evidence="9" type="primary">LOC107769512</name>
</gene>
<evidence type="ECO:0000256" key="5">
    <source>
        <dbReference type="RuleBase" id="RU364012"/>
    </source>
</evidence>
<dbReference type="Pfam" id="PF07899">
    <property type="entry name" value="Frigida"/>
    <property type="match status" value="1"/>
</dbReference>
<feature type="coiled-coil region" evidence="6">
    <location>
        <begin position="11"/>
        <end position="114"/>
    </location>
</feature>
<evidence type="ECO:0000313" key="8">
    <source>
        <dbReference type="Proteomes" id="UP000790787"/>
    </source>
</evidence>
<evidence type="ECO:0000256" key="4">
    <source>
        <dbReference type="ARBA" id="ARBA00023089"/>
    </source>
</evidence>
<keyword evidence="8" id="KW-1185">Reference proteome</keyword>
<organism evidence="8 9">
    <name type="scientific">Nicotiana tabacum</name>
    <name type="common">Common tobacco</name>
    <dbReference type="NCBI Taxonomy" id="4097"/>
    <lineage>
        <taxon>Eukaryota</taxon>
        <taxon>Viridiplantae</taxon>
        <taxon>Streptophyta</taxon>
        <taxon>Embryophyta</taxon>
        <taxon>Tracheophyta</taxon>
        <taxon>Spermatophyta</taxon>
        <taxon>Magnoliopsida</taxon>
        <taxon>eudicotyledons</taxon>
        <taxon>Gunneridae</taxon>
        <taxon>Pentapetalae</taxon>
        <taxon>asterids</taxon>
        <taxon>lamiids</taxon>
        <taxon>Solanales</taxon>
        <taxon>Solanaceae</taxon>
        <taxon>Nicotianoideae</taxon>
        <taxon>Nicotianeae</taxon>
        <taxon>Nicotiana</taxon>
    </lineage>
</organism>
<dbReference type="SMR" id="A0A1S3XWA4"/>
<dbReference type="PANTHER" id="PTHR31791">
    <property type="entry name" value="FRIGIDA-LIKE PROTEIN 3-RELATED"/>
    <property type="match status" value="1"/>
</dbReference>
<dbReference type="RefSeq" id="XP_016444221.1">
    <property type="nucleotide sequence ID" value="XM_016588735.2"/>
</dbReference>
<sequence length="545" mass="60958">MEDTESVATLVDSTTSKIQQLQKAFAELESHRAVTLNLQWKQLEEHFHGLQKSLKRRFNELEDQEKEFETKIFQSREMLEKRQAAVIAKEQASLQRLQEKRDAAVSAIAIALEKHRKPCSVQPAVINCEVQDGPSILEQKPDDFIEIGHVIEDTGKPSQGGGVEVKSYPELVKLCQNMDSEGLHKFISDNRKNLAALREEIPLALRAATNPASLVLDSLKGFYNSDLSISDAKKDANLLGLRRTCIMLLECLSTLLNTLEMNSISSIISENVKERAKGIAEEWNPKLDELDIDANNGNSLEAHAFLQLLATFSINSNFNQENLSKLIPMVSRRRQTADLCRSLGLSDRMPGVIDVLINNGRHIDAVNLAFAFELTQQFPPVSLLKSYLNEASKASIPLNSGNASPTVQNDVNEKELTALKAVLKCIEDHKLEEHYPVDPLQKRVLQLEKAKADKKKATEVAKPQSKRPRPNGVGNGLRVNNVVMDKNFYPRMTESCPQSVYDRPYAHPGPTSNHVPLFMGAAVYNFSPGHDFFGNGYHYQAPYLH</sequence>
<dbReference type="Proteomes" id="UP000790787">
    <property type="component" value="Chromosome 8"/>
</dbReference>
<dbReference type="RefSeq" id="XP_016444221.1">
    <property type="nucleotide sequence ID" value="XM_016588735.1"/>
</dbReference>
<proteinExistence type="inferred from homology"/>
<dbReference type="AlphaFoldDB" id="A0A1S3XWA4"/>
<evidence type="ECO:0000256" key="2">
    <source>
        <dbReference type="ARBA" id="ARBA00022473"/>
    </source>
</evidence>
<accession>A0A1S3XWA4</accession>
<dbReference type="GO" id="GO:0030154">
    <property type="term" value="P:cell differentiation"/>
    <property type="evidence" value="ECO:0007669"/>
    <property type="project" value="UniProtKB-KW"/>
</dbReference>
<comment type="similarity">
    <text evidence="1 5">Belongs to the Frigida family.</text>
</comment>
<keyword evidence="4 5" id="KW-0287">Flowering</keyword>
<evidence type="ECO:0000256" key="3">
    <source>
        <dbReference type="ARBA" id="ARBA00022782"/>
    </source>
</evidence>
<evidence type="ECO:0000313" key="9">
    <source>
        <dbReference type="RefSeq" id="XP_016444221.1"/>
    </source>
</evidence>
<evidence type="ECO:0000256" key="6">
    <source>
        <dbReference type="SAM" id="Coils"/>
    </source>
</evidence>
<name>A0A1S3XWA4_TOBAC</name>